<sequence length="211" mass="23899">MKEPVNTWTHFITFLAGIAGLIFLILISRESPSQLVTMTIYGSSIILLYGASSLYHWVSTTPSKELMLKKLDHVSIYILIGGSYTPVFFYGLEGAWKWSMLVCIWALITVGIILKLFFIRVPRSVSTLFYIALGWMAVIPFGQLLQNLPYQAIILMISGGIAYTVGGVIYATKIFDFYPNRFGFHEIFHLFVMAGSVIHFIMIVMYVMPRT</sequence>
<dbReference type="GO" id="GO:0005886">
    <property type="term" value="C:plasma membrane"/>
    <property type="evidence" value="ECO:0007669"/>
    <property type="project" value="UniProtKB-SubCell"/>
</dbReference>
<comment type="similarity">
    <text evidence="2">Belongs to the UPF0073 (Hly-III) family.</text>
</comment>
<evidence type="ECO:0000313" key="9">
    <source>
        <dbReference type="EMBL" id="ANE49090.1"/>
    </source>
</evidence>
<feature type="binding site" evidence="7">
    <location>
        <position position="189"/>
    </location>
    <ligand>
        <name>Zn(2+)</name>
        <dbReference type="ChEBI" id="CHEBI:29105"/>
    </ligand>
</feature>
<evidence type="ECO:0000256" key="7">
    <source>
        <dbReference type="PIRSR" id="PIRSR604254-1"/>
    </source>
</evidence>
<evidence type="ECO:0000256" key="2">
    <source>
        <dbReference type="ARBA" id="ARBA00008488"/>
    </source>
</evidence>
<dbReference type="InterPro" id="IPR005744">
    <property type="entry name" value="Hy-lIII"/>
</dbReference>
<feature type="binding site" evidence="7">
    <location>
        <position position="56"/>
    </location>
    <ligand>
        <name>Zn(2+)</name>
        <dbReference type="ChEBI" id="CHEBI:29105"/>
    </ligand>
</feature>
<feature type="transmembrane region" description="Helical" evidence="8">
    <location>
        <begin position="187"/>
        <end position="208"/>
    </location>
</feature>
<feature type="transmembrane region" description="Helical" evidence="8">
    <location>
        <begin position="125"/>
        <end position="146"/>
    </location>
</feature>
<dbReference type="AlphaFoldDB" id="A0A172TPZ7"/>
<dbReference type="Proteomes" id="UP000076927">
    <property type="component" value="Chromosome"/>
</dbReference>
<keyword evidence="10" id="KW-1185">Reference proteome</keyword>
<gene>
    <name evidence="9" type="ORF">SY83_20960</name>
</gene>
<dbReference type="InterPro" id="IPR004254">
    <property type="entry name" value="AdipoR/HlyIII-related"/>
</dbReference>
<dbReference type="OrthoDB" id="9813689at2"/>
<dbReference type="STRING" id="1178515.SY83_20960"/>
<feature type="transmembrane region" description="Helical" evidence="8">
    <location>
        <begin position="39"/>
        <end position="58"/>
    </location>
</feature>
<protein>
    <submittedName>
        <fullName evidence="9">Hemolysin III family channel protein</fullName>
    </submittedName>
</protein>
<keyword evidence="7" id="KW-0479">Metal-binding</keyword>
<evidence type="ECO:0000313" key="10">
    <source>
        <dbReference type="Proteomes" id="UP000076927"/>
    </source>
</evidence>
<feature type="transmembrane region" description="Helical" evidence="8">
    <location>
        <begin position="7"/>
        <end position="27"/>
    </location>
</feature>
<accession>A0A172TPZ7</accession>
<keyword evidence="3" id="KW-1003">Cell membrane</keyword>
<feature type="transmembrane region" description="Helical" evidence="8">
    <location>
        <begin position="152"/>
        <end position="175"/>
    </location>
</feature>
<evidence type="ECO:0000256" key="1">
    <source>
        <dbReference type="ARBA" id="ARBA00004651"/>
    </source>
</evidence>
<feature type="transmembrane region" description="Helical" evidence="8">
    <location>
        <begin position="98"/>
        <end position="118"/>
    </location>
</feature>
<dbReference type="GO" id="GO:0046872">
    <property type="term" value="F:metal ion binding"/>
    <property type="evidence" value="ECO:0007669"/>
    <property type="project" value="UniProtKB-KW"/>
</dbReference>
<dbReference type="PANTHER" id="PTHR20855:SF3">
    <property type="entry name" value="LD03007P"/>
    <property type="match status" value="1"/>
</dbReference>
<keyword evidence="5 8" id="KW-1133">Transmembrane helix</keyword>
<proteinExistence type="inferred from homology"/>
<evidence type="ECO:0000256" key="3">
    <source>
        <dbReference type="ARBA" id="ARBA00022475"/>
    </source>
</evidence>
<dbReference type="KEGG" id="pswu:SY83_20960"/>
<dbReference type="PATRIC" id="fig|1178515.4.peg.4247"/>
<feature type="transmembrane region" description="Helical" evidence="8">
    <location>
        <begin position="74"/>
        <end position="92"/>
    </location>
</feature>
<name>A0A172TPZ7_9BACL</name>
<keyword evidence="4 8" id="KW-0812">Transmembrane</keyword>
<organism evidence="9 10">
    <name type="scientific">Paenibacillus swuensis</name>
    <dbReference type="NCBI Taxonomy" id="1178515"/>
    <lineage>
        <taxon>Bacteria</taxon>
        <taxon>Bacillati</taxon>
        <taxon>Bacillota</taxon>
        <taxon>Bacilli</taxon>
        <taxon>Bacillales</taxon>
        <taxon>Paenibacillaceae</taxon>
        <taxon>Paenibacillus</taxon>
    </lineage>
</organism>
<dbReference type="Pfam" id="PF03006">
    <property type="entry name" value="HlyIII"/>
    <property type="match status" value="1"/>
</dbReference>
<keyword evidence="6 8" id="KW-0472">Membrane</keyword>
<dbReference type="EMBL" id="CP011388">
    <property type="protein sequence ID" value="ANE49090.1"/>
    <property type="molecule type" value="Genomic_DNA"/>
</dbReference>
<evidence type="ECO:0000256" key="5">
    <source>
        <dbReference type="ARBA" id="ARBA00022989"/>
    </source>
</evidence>
<evidence type="ECO:0000256" key="6">
    <source>
        <dbReference type="ARBA" id="ARBA00023136"/>
    </source>
</evidence>
<dbReference type="PANTHER" id="PTHR20855">
    <property type="entry name" value="ADIPOR/PROGESTIN RECEPTOR-RELATED"/>
    <property type="match status" value="1"/>
</dbReference>
<evidence type="ECO:0000256" key="4">
    <source>
        <dbReference type="ARBA" id="ARBA00022692"/>
    </source>
</evidence>
<reference evidence="9 10" key="1">
    <citation type="submission" date="2015-01" db="EMBL/GenBank/DDBJ databases">
        <title>Paenibacillus swuensis/DY6/whole genome sequencing.</title>
        <authorList>
            <person name="Kim M.K."/>
            <person name="Srinivasan S."/>
            <person name="Lee J.-J."/>
        </authorList>
    </citation>
    <scope>NUCLEOTIDE SEQUENCE [LARGE SCALE GENOMIC DNA]</scope>
    <source>
        <strain evidence="9 10">DY6</strain>
    </source>
</reference>
<comment type="subcellular location">
    <subcellularLocation>
        <location evidence="1">Cell membrane</location>
        <topology evidence="1">Multi-pass membrane protein</topology>
    </subcellularLocation>
</comment>
<dbReference type="NCBIfam" id="TIGR01065">
    <property type="entry name" value="hlyIII"/>
    <property type="match status" value="1"/>
</dbReference>
<keyword evidence="7" id="KW-0862">Zinc</keyword>
<feature type="binding site" evidence="7">
    <location>
        <position position="185"/>
    </location>
    <ligand>
        <name>Zn(2+)</name>
        <dbReference type="ChEBI" id="CHEBI:29105"/>
    </ligand>
</feature>
<evidence type="ECO:0000256" key="8">
    <source>
        <dbReference type="SAM" id="Phobius"/>
    </source>
</evidence>
<dbReference type="GO" id="GO:0140911">
    <property type="term" value="F:pore-forming activity"/>
    <property type="evidence" value="ECO:0007669"/>
    <property type="project" value="InterPro"/>
</dbReference>